<name>B6BL06_SULGG</name>
<dbReference type="PATRIC" id="fig|929558.5.peg.212"/>
<dbReference type="Gene3D" id="3.40.50.300">
    <property type="entry name" value="P-loop containing nucleotide triphosphate hydrolases"/>
    <property type="match status" value="1"/>
</dbReference>
<dbReference type="SMART" id="SM00028">
    <property type="entry name" value="TPR"/>
    <property type="match status" value="7"/>
</dbReference>
<reference evidence="3 4" key="1">
    <citation type="journal article" date="2012" name="Proc. Natl. Acad. Sci. U.S.A.">
        <title>Genome and physiology of a model Epsilonproteobacterium responsible for sulfide detoxification in marine oxygen depletion zones.</title>
        <authorList>
            <person name="Grote J."/>
            <person name="Schott T."/>
            <person name="Bruckner C.G."/>
            <person name="Glockner F.O."/>
            <person name="Jost G."/>
            <person name="Teeling H."/>
            <person name="Labrenz M."/>
            <person name="Jurgens K."/>
        </authorList>
    </citation>
    <scope>NUCLEOTIDE SEQUENCE [LARGE SCALE GENOMIC DNA]</scope>
    <source>
        <strain evidence="3 4">GD1</strain>
    </source>
</reference>
<dbReference type="InterPro" id="IPR011990">
    <property type="entry name" value="TPR-like_helical_dom_sf"/>
</dbReference>
<dbReference type="eggNOG" id="COG0457">
    <property type="taxonomic scope" value="Bacteria"/>
</dbReference>
<dbReference type="InterPro" id="IPR027417">
    <property type="entry name" value="P-loop_NTPase"/>
</dbReference>
<dbReference type="PANTHER" id="PTHR19871:SF14">
    <property type="entry name" value="DUF4062 DOMAIN-CONTAINING PROTEIN"/>
    <property type="match status" value="1"/>
</dbReference>
<dbReference type="Pfam" id="PF13374">
    <property type="entry name" value="TPR_10"/>
    <property type="match status" value="6"/>
</dbReference>
<gene>
    <name evidence="3" type="ORF">SMGD1_0211</name>
</gene>
<feature type="domain" description="ORC1/DEAH AAA+ ATPase" evidence="2">
    <location>
        <begin position="257"/>
        <end position="365"/>
    </location>
</feature>
<dbReference type="SUPFAM" id="SSF52540">
    <property type="entry name" value="P-loop containing nucleoside triphosphate hydrolases"/>
    <property type="match status" value="1"/>
</dbReference>
<dbReference type="EMBL" id="AFRZ01000001">
    <property type="protein sequence ID" value="EHP28738.1"/>
    <property type="molecule type" value="Genomic_DNA"/>
</dbReference>
<dbReference type="PANTHER" id="PTHR19871">
    <property type="entry name" value="BETA TRANSDUCIN-RELATED PROTEIN"/>
    <property type="match status" value="1"/>
</dbReference>
<protein>
    <submittedName>
        <fullName evidence="3">Protein containing tetratricopeptide repeat</fullName>
    </submittedName>
</protein>
<evidence type="ECO:0000259" key="2">
    <source>
        <dbReference type="Pfam" id="PF13401"/>
    </source>
</evidence>
<dbReference type="GO" id="GO:0016887">
    <property type="term" value="F:ATP hydrolysis activity"/>
    <property type="evidence" value="ECO:0007669"/>
    <property type="project" value="InterPro"/>
</dbReference>
<dbReference type="STRING" id="929558.SMGD1_0211"/>
<comment type="caution">
    <text evidence="3">The sequence shown here is derived from an EMBL/GenBank/DDBJ whole genome shotgun (WGS) entry which is preliminary data.</text>
</comment>
<keyword evidence="1" id="KW-0175">Coiled coil</keyword>
<evidence type="ECO:0000256" key="1">
    <source>
        <dbReference type="SAM" id="Coils"/>
    </source>
</evidence>
<dbReference type="InterPro" id="IPR049945">
    <property type="entry name" value="AAA_22"/>
</dbReference>
<dbReference type="InterPro" id="IPR019734">
    <property type="entry name" value="TPR_rpt"/>
</dbReference>
<dbReference type="InterPro" id="IPR052752">
    <property type="entry name" value="NACHT-WD_repeat"/>
</dbReference>
<dbReference type="Gene3D" id="1.25.40.10">
    <property type="entry name" value="Tetratricopeptide repeat domain"/>
    <property type="match status" value="3"/>
</dbReference>
<evidence type="ECO:0000313" key="4">
    <source>
        <dbReference type="Proteomes" id="UP000006431"/>
    </source>
</evidence>
<sequence>MAGDRYGWVPLLYSIEEKEFDTLLELIPKDEQTKLVEWYKLDLNQIPASYILKERIGKYEAYEEWEEVETSLRAILQKAVHSSDINEEEKNKYFQSATESEVIEGILPYFKKTKHQENLEDDTDHIFGFFRDIDKSTQIEDKFITDDYDKAQKFKDQVGEILFDKNKLKVNTTQRSKDKLDENYLDIFGENILSFLKKQLDEQKSFEDNNNATELEIEQEEQNLFLVRKLHSFVETEKLKETLQSIKSYILDNNKSSALVIFGSSGRGKSSLMAKAISDANTFSKRKIAFRFVGATPYSSTSKDILTSIFQEFGISIDAQEKSFEQFSELINKKIMKLDKEVIVFIDAVDQLEHDDNFLWLPEIMPANVKIIISTLNDEHYKKDTKYFNTLQNKTDQIIEIPVFDEPLKLIKNLLQLEHRTLQTKQEEYFLQQFETANSPLYVTVAAQELKHWKSSNLLDDDSNGNKKVQALKATNRGIIEEFLDNLVLLFHHNEEFVYKVLGYLYASRDGLSESELLQLLSSNREFVERMSPETFYKNITKELPLVYWSRLYSQLRFFLSQKTQDNEELKYFFHREFEDVIKALPMQKQEHEDIIGSSQRLIEQYQNENFTHNRFGKLYSILITQYDLRYKDKKRKKDYAQFISFLSNETWIDVYLDHLTNTGETEYLHNRMFKAIASQESYLETIKILNDNKPIKYLEKYNKGLKDLATTYKYQNRQDEALKLEEVSIEISKQQYEQEPLKYALSYCETLLNLARSHYNQNRLEKAVKLEEIALNVCKKNYEEIDPDKWAYTYTRALLNLARTFYNFNRLKEGIPLLEDALVVRKKYFEKDPSSWVGFYTIALNDLAFSYKDQSKQIDAIPLEEEALKIRRELYKKTPSRWPKDYTRSLNNLSATYKYQRLYDKAIELEEESHSIMKGLYEENPQRWGKDYTITLDNLGTSYRDKNRLDESIELLTESLDISSRLLNEDFYRWVEYYTRALTSLALSFKLKNQTEEALSMEIEAYEVTQKLFNENPDRWQRDYARTLNNLALTYKKIDKLDNALNLEEVSLDMSRSYFEDDPNRWVDIYTNALEGLADSLFRKNEFTKASELQKELVTITKSKFKNNPAHWEIIYNKAVEIYQKNLKQ</sequence>
<proteinExistence type="predicted"/>
<keyword evidence="4" id="KW-1185">Reference proteome</keyword>
<accession>B6BL06</accession>
<accession>H1FT02</accession>
<evidence type="ECO:0000313" key="3">
    <source>
        <dbReference type="EMBL" id="EHP28738.1"/>
    </source>
</evidence>
<dbReference type="Proteomes" id="UP000006431">
    <property type="component" value="Unassembled WGS sequence"/>
</dbReference>
<dbReference type="HOGENOM" id="CLU_279117_0_0_7"/>
<feature type="coiled-coil region" evidence="1">
    <location>
        <begin position="196"/>
        <end position="223"/>
    </location>
</feature>
<organism evidence="3 4">
    <name type="scientific">Sulfurimonas gotlandica (strain DSM 19862 / JCM 16533 / GD1)</name>
    <dbReference type="NCBI Taxonomy" id="929558"/>
    <lineage>
        <taxon>Bacteria</taxon>
        <taxon>Pseudomonadati</taxon>
        <taxon>Campylobacterota</taxon>
        <taxon>Epsilonproteobacteria</taxon>
        <taxon>Campylobacterales</taxon>
        <taxon>Sulfurimonadaceae</taxon>
        <taxon>Sulfurimonas</taxon>
    </lineage>
</organism>
<dbReference type="eggNOG" id="COG2319">
    <property type="taxonomic scope" value="Bacteria"/>
</dbReference>
<dbReference type="AlphaFoldDB" id="B6BL06"/>
<dbReference type="Pfam" id="PF13401">
    <property type="entry name" value="AAA_22"/>
    <property type="match status" value="1"/>
</dbReference>
<dbReference type="SUPFAM" id="SSF48452">
    <property type="entry name" value="TPR-like"/>
    <property type="match status" value="3"/>
</dbReference>